<organism evidence="11 12">
    <name type="scientific">Desulfomonile tiedjei</name>
    <dbReference type="NCBI Taxonomy" id="2358"/>
    <lineage>
        <taxon>Bacteria</taxon>
        <taxon>Pseudomonadati</taxon>
        <taxon>Thermodesulfobacteriota</taxon>
        <taxon>Desulfomonilia</taxon>
        <taxon>Desulfomonilales</taxon>
        <taxon>Desulfomonilaceae</taxon>
        <taxon>Desulfomonile</taxon>
    </lineage>
</organism>
<evidence type="ECO:0000256" key="7">
    <source>
        <dbReference type="ARBA" id="ARBA00022840"/>
    </source>
</evidence>
<dbReference type="Gene3D" id="3.40.50.300">
    <property type="entry name" value="P-loop containing nucleotide triphosphate hydrolases"/>
    <property type="match status" value="1"/>
</dbReference>
<evidence type="ECO:0000256" key="5">
    <source>
        <dbReference type="ARBA" id="ARBA00022806"/>
    </source>
</evidence>
<dbReference type="InterPro" id="IPR038726">
    <property type="entry name" value="PDDEXK_AddAB-type"/>
</dbReference>
<evidence type="ECO:0000256" key="3">
    <source>
        <dbReference type="ARBA" id="ARBA00022763"/>
    </source>
</evidence>
<comment type="caution">
    <text evidence="11">The sequence shown here is derived from an EMBL/GenBank/DDBJ whole genome shotgun (WGS) entry which is preliminary data.</text>
</comment>
<dbReference type="InterPro" id="IPR027417">
    <property type="entry name" value="P-loop_NTPase"/>
</dbReference>
<evidence type="ECO:0000259" key="10">
    <source>
        <dbReference type="Pfam" id="PF12705"/>
    </source>
</evidence>
<evidence type="ECO:0000256" key="6">
    <source>
        <dbReference type="ARBA" id="ARBA00022839"/>
    </source>
</evidence>
<keyword evidence="7" id="KW-0067">ATP-binding</keyword>
<dbReference type="Gene3D" id="3.90.320.10">
    <property type="match status" value="1"/>
</dbReference>
<keyword evidence="6" id="KW-0269">Exonuclease</keyword>
<dbReference type="GO" id="GO:0004527">
    <property type="term" value="F:exonuclease activity"/>
    <property type="evidence" value="ECO:0007669"/>
    <property type="project" value="UniProtKB-KW"/>
</dbReference>
<keyword evidence="1" id="KW-0540">Nuclease</keyword>
<keyword evidence="2" id="KW-0547">Nucleotide-binding</keyword>
<dbReference type="Pfam" id="PF12705">
    <property type="entry name" value="PDDEXK_1"/>
    <property type="match status" value="1"/>
</dbReference>
<keyword evidence="9" id="KW-0234">DNA repair</keyword>
<evidence type="ECO:0000256" key="4">
    <source>
        <dbReference type="ARBA" id="ARBA00022801"/>
    </source>
</evidence>
<dbReference type="EMBL" id="JACRDE010000442">
    <property type="protein sequence ID" value="MBI5251172.1"/>
    <property type="molecule type" value="Genomic_DNA"/>
</dbReference>
<feature type="domain" description="PD-(D/E)XK endonuclease-like" evidence="10">
    <location>
        <begin position="269"/>
        <end position="556"/>
    </location>
</feature>
<keyword evidence="3" id="KW-0227">DNA damage</keyword>
<keyword evidence="8" id="KW-0238">DNA-binding</keyword>
<feature type="non-terminal residue" evidence="11">
    <location>
        <position position="1"/>
    </location>
</feature>
<dbReference type="GO" id="GO:0006281">
    <property type="term" value="P:DNA repair"/>
    <property type="evidence" value="ECO:0007669"/>
    <property type="project" value="UniProtKB-KW"/>
</dbReference>
<proteinExistence type="predicted"/>
<dbReference type="AlphaFoldDB" id="A0A9D6Z537"/>
<gene>
    <name evidence="11" type="ORF">HY912_16915</name>
</gene>
<evidence type="ECO:0000313" key="12">
    <source>
        <dbReference type="Proteomes" id="UP000807825"/>
    </source>
</evidence>
<dbReference type="Proteomes" id="UP000807825">
    <property type="component" value="Unassembled WGS sequence"/>
</dbReference>
<dbReference type="PANTHER" id="PTHR30591">
    <property type="entry name" value="RECBCD ENZYME SUBUNIT RECC"/>
    <property type="match status" value="1"/>
</dbReference>
<protein>
    <submittedName>
        <fullName evidence="11">PD-(D/E)XK nuclease family protein</fullName>
    </submittedName>
</protein>
<evidence type="ECO:0000256" key="9">
    <source>
        <dbReference type="ARBA" id="ARBA00023204"/>
    </source>
</evidence>
<sequence length="593" mass="66109">KRFLTLFARVDGKLDEAALEGLLMRIRDMESMVRQWGPLNIEMLKWLGNLAQEVQVMGSGPKPGAIYVTGIESGGLSGRKHTFIVGLDDGRFPAVGMQDPVILDSERESLSRATSTMLPTAKEGLTLQLQKFSYLFSRLSGPVTLSYSCKSIADDREMFPSPVMLSAYRIISQNRTVDINDLVGSLQPPVSFAPLESGKSLDMKEWWLSKLCAPGPVLDTDRLLKSHFPHLARGKEAARLRGTSEFTMYDGCINSPDKSLDPTEDVGPRLSVSRLEALGACPRHYFFSNVLGIEPPEDVSVDKDTWLNDAQFGTLAHDVFYEFVSQWLGNNWPPDFSRDLDNILDIAQDKAKRERKSIPSPSEAAFQQQLEALFRACKTFLAHESKQLDAKPLFLEASIGLKRGYSKGTPLDTADEIIFDLPGGTSVRLGGRIDRIDKVDSGSPGEYIIYDYKTGSSYKFRSKDIFWCGRSVQHGIYVHLVEQALQKQFPGSRVSLFTYFFPGIKEDGLLIQYKSYQLSDLPKVVQLLCNIAAKGAFLGTNQPGTDCTYCPYPEICGKAEVVEAQAAAKLGNINEPRLRDMRELRNREPKKSK</sequence>
<dbReference type="GO" id="GO:0005524">
    <property type="term" value="F:ATP binding"/>
    <property type="evidence" value="ECO:0007669"/>
    <property type="project" value="UniProtKB-KW"/>
</dbReference>
<keyword evidence="5" id="KW-0347">Helicase</keyword>
<evidence type="ECO:0000256" key="1">
    <source>
        <dbReference type="ARBA" id="ARBA00022722"/>
    </source>
</evidence>
<dbReference type="PANTHER" id="PTHR30591:SF1">
    <property type="entry name" value="RECBCD ENZYME SUBUNIT RECC"/>
    <property type="match status" value="1"/>
</dbReference>
<dbReference type="GO" id="GO:0004386">
    <property type="term" value="F:helicase activity"/>
    <property type="evidence" value="ECO:0007669"/>
    <property type="project" value="UniProtKB-KW"/>
</dbReference>
<reference evidence="11" key="1">
    <citation type="submission" date="2020-07" db="EMBL/GenBank/DDBJ databases">
        <title>Huge and variable diversity of episymbiotic CPR bacteria and DPANN archaea in groundwater ecosystems.</title>
        <authorList>
            <person name="He C.Y."/>
            <person name="Keren R."/>
            <person name="Whittaker M."/>
            <person name="Farag I.F."/>
            <person name="Doudna J."/>
            <person name="Cate J.H.D."/>
            <person name="Banfield J.F."/>
        </authorList>
    </citation>
    <scope>NUCLEOTIDE SEQUENCE</scope>
    <source>
        <strain evidence="11">NC_groundwater_1664_Pr3_B-0.1um_52_9</strain>
    </source>
</reference>
<name>A0A9D6Z537_9BACT</name>
<dbReference type="GO" id="GO:0006310">
    <property type="term" value="P:DNA recombination"/>
    <property type="evidence" value="ECO:0007669"/>
    <property type="project" value="TreeGrafter"/>
</dbReference>
<dbReference type="InterPro" id="IPR011604">
    <property type="entry name" value="PDDEXK-like_dom_sf"/>
</dbReference>
<keyword evidence="4" id="KW-0378">Hydrolase</keyword>
<evidence type="ECO:0000256" key="2">
    <source>
        <dbReference type="ARBA" id="ARBA00022741"/>
    </source>
</evidence>
<dbReference type="GO" id="GO:0003677">
    <property type="term" value="F:DNA binding"/>
    <property type="evidence" value="ECO:0007669"/>
    <property type="project" value="UniProtKB-KW"/>
</dbReference>
<evidence type="ECO:0000256" key="8">
    <source>
        <dbReference type="ARBA" id="ARBA00023125"/>
    </source>
</evidence>
<evidence type="ECO:0000313" key="11">
    <source>
        <dbReference type="EMBL" id="MBI5251172.1"/>
    </source>
</evidence>
<accession>A0A9D6Z537</accession>